<sequence>MGVLLPCAETTIAVMRASSVSLPTRVARTIILPLLFIADPMTREPGATSTGVDSPVIIELFTELWPEITIPSVAIRAPGFTMNSSPMLSSVTGMRVSMPARITVTSFSPSANKVESALLALFFARDSRYLPRMTKKRTPAATSVYTSPSPE</sequence>
<evidence type="ECO:0000313" key="1">
    <source>
        <dbReference type="EMBL" id="CAB4537286.1"/>
    </source>
</evidence>
<dbReference type="EMBL" id="CAEZSD010000109">
    <property type="protein sequence ID" value="CAB4537286.1"/>
    <property type="molecule type" value="Genomic_DNA"/>
</dbReference>
<organism evidence="1">
    <name type="scientific">freshwater metagenome</name>
    <dbReference type="NCBI Taxonomy" id="449393"/>
    <lineage>
        <taxon>unclassified sequences</taxon>
        <taxon>metagenomes</taxon>
        <taxon>ecological metagenomes</taxon>
    </lineage>
</organism>
<protein>
    <submittedName>
        <fullName evidence="1">Unannotated protein</fullName>
    </submittedName>
</protein>
<accession>A0A6J6BEE3</accession>
<name>A0A6J6BEE3_9ZZZZ</name>
<dbReference type="AlphaFoldDB" id="A0A6J6BEE3"/>
<proteinExistence type="predicted"/>
<gene>
    <name evidence="1" type="ORF">UFOPK1399_00855</name>
</gene>
<reference evidence="1" key="1">
    <citation type="submission" date="2020-05" db="EMBL/GenBank/DDBJ databases">
        <authorList>
            <person name="Chiriac C."/>
            <person name="Salcher M."/>
            <person name="Ghai R."/>
            <person name="Kavagutti S V."/>
        </authorList>
    </citation>
    <scope>NUCLEOTIDE SEQUENCE</scope>
</reference>